<reference evidence="2" key="2">
    <citation type="submission" date="2013-12" db="EMBL/GenBank/DDBJ databases">
        <authorList>
            <person name="Yu Y."/>
            <person name="Lee S."/>
            <person name="de Baynast K."/>
            <person name="Wissotski M."/>
            <person name="Liu L."/>
            <person name="Talag J."/>
            <person name="Goicoechea J."/>
            <person name="Angelova A."/>
            <person name="Jetty R."/>
            <person name="Kudrna D."/>
            <person name="Golser W."/>
            <person name="Rivera L."/>
            <person name="Zhang J."/>
            <person name="Wing R."/>
        </authorList>
    </citation>
    <scope>NUCLEOTIDE SEQUENCE</scope>
</reference>
<dbReference type="AlphaFoldDB" id="A0A0D9XC23"/>
<evidence type="ECO:0000313" key="1">
    <source>
        <dbReference type="EnsemblPlants" id="LPERR09G02760.1"/>
    </source>
</evidence>
<reference evidence="1" key="3">
    <citation type="submission" date="2015-04" db="UniProtKB">
        <authorList>
            <consortium name="EnsemblPlants"/>
        </authorList>
    </citation>
    <scope>IDENTIFICATION</scope>
</reference>
<dbReference type="Gramene" id="LPERR09G02760.1">
    <property type="protein sequence ID" value="LPERR09G02760.1"/>
    <property type="gene ID" value="LPERR09G02760"/>
</dbReference>
<reference evidence="1 2" key="1">
    <citation type="submission" date="2012-08" db="EMBL/GenBank/DDBJ databases">
        <title>Oryza genome evolution.</title>
        <authorList>
            <person name="Wing R.A."/>
        </authorList>
    </citation>
    <scope>NUCLEOTIDE SEQUENCE</scope>
</reference>
<accession>A0A0D9XC23</accession>
<dbReference type="Proteomes" id="UP000032180">
    <property type="component" value="Chromosome 9"/>
</dbReference>
<dbReference type="EnsemblPlants" id="LPERR09G02760.1">
    <property type="protein sequence ID" value="LPERR09G02760.1"/>
    <property type="gene ID" value="LPERR09G02760"/>
</dbReference>
<proteinExistence type="predicted"/>
<sequence length="90" mass="10374">MKKQLILYMLCCDGLCSRNVGLISTKTSRETPLVTTIEEAKTRWDADIVHHCKAASRMLEHQRTCQLQDCTWKIWCGLAKSCTVCQHKIY</sequence>
<keyword evidence="2" id="KW-1185">Reference proteome</keyword>
<evidence type="ECO:0000313" key="2">
    <source>
        <dbReference type="Proteomes" id="UP000032180"/>
    </source>
</evidence>
<name>A0A0D9XC23_9ORYZ</name>
<protein>
    <submittedName>
        <fullName evidence="1">Uncharacterized protein</fullName>
    </submittedName>
</protein>
<organism evidence="1 2">
    <name type="scientific">Leersia perrieri</name>
    <dbReference type="NCBI Taxonomy" id="77586"/>
    <lineage>
        <taxon>Eukaryota</taxon>
        <taxon>Viridiplantae</taxon>
        <taxon>Streptophyta</taxon>
        <taxon>Embryophyta</taxon>
        <taxon>Tracheophyta</taxon>
        <taxon>Spermatophyta</taxon>
        <taxon>Magnoliopsida</taxon>
        <taxon>Liliopsida</taxon>
        <taxon>Poales</taxon>
        <taxon>Poaceae</taxon>
        <taxon>BOP clade</taxon>
        <taxon>Oryzoideae</taxon>
        <taxon>Oryzeae</taxon>
        <taxon>Oryzinae</taxon>
        <taxon>Leersia</taxon>
    </lineage>
</organism>
<dbReference type="HOGENOM" id="CLU_2444061_0_0_1"/>